<evidence type="ECO:0000256" key="1">
    <source>
        <dbReference type="SAM" id="MobiDB-lite"/>
    </source>
</evidence>
<organism evidence="2">
    <name type="scientific">Fusarium oxysporum f. sp. conglutinans race 2 54008</name>
    <dbReference type="NCBI Taxonomy" id="1089457"/>
    <lineage>
        <taxon>Eukaryota</taxon>
        <taxon>Fungi</taxon>
        <taxon>Dikarya</taxon>
        <taxon>Ascomycota</taxon>
        <taxon>Pezizomycotina</taxon>
        <taxon>Sordariomycetes</taxon>
        <taxon>Hypocreomycetidae</taxon>
        <taxon>Hypocreales</taxon>
        <taxon>Nectriaceae</taxon>
        <taxon>Fusarium</taxon>
        <taxon>Fusarium oxysporum species complex</taxon>
    </lineage>
</organism>
<feature type="region of interest" description="Disordered" evidence="1">
    <location>
        <begin position="88"/>
        <end position="124"/>
    </location>
</feature>
<name>X0IAV5_FUSOX</name>
<dbReference type="Proteomes" id="UP000030676">
    <property type="component" value="Unassembled WGS sequence"/>
</dbReference>
<reference evidence="2" key="2">
    <citation type="submission" date="2012-05" db="EMBL/GenBank/DDBJ databases">
        <title>The Genome Annotation of Fusarium oxysporum PHW808.</title>
        <authorList>
            <consortium name="The Broad Institute Genomics Platform"/>
            <person name="Ma L.-J."/>
            <person name="Corby-Kistler H."/>
            <person name="Broz K."/>
            <person name="Gale L.R."/>
            <person name="Jonkers W."/>
            <person name="O'Donnell K."/>
            <person name="Ploetz R."/>
            <person name="Steinberg C."/>
            <person name="Schwartz D.C."/>
            <person name="VanEtten H."/>
            <person name="Zhou S."/>
            <person name="Young S.K."/>
            <person name="Zeng Q."/>
            <person name="Gargeya S."/>
            <person name="Fitzgerald M."/>
            <person name="Abouelleil A."/>
            <person name="Alvarado L."/>
            <person name="Chapman S.B."/>
            <person name="Gainer-Dewar J."/>
            <person name="Goldberg J."/>
            <person name="Griggs A."/>
            <person name="Gujja S."/>
            <person name="Hansen M."/>
            <person name="Howarth C."/>
            <person name="Imamovic A."/>
            <person name="Ireland A."/>
            <person name="Larimer J."/>
            <person name="McCowan C."/>
            <person name="Murphy C."/>
            <person name="Pearson M."/>
            <person name="Poon T.W."/>
            <person name="Priest M."/>
            <person name="Roberts A."/>
            <person name="Saif S."/>
            <person name="Shea T."/>
            <person name="Sykes S."/>
            <person name="Wortman J."/>
            <person name="Nusbaum C."/>
            <person name="Birren B."/>
        </authorList>
    </citation>
    <scope>NUCLEOTIDE SEQUENCE</scope>
    <source>
        <strain evidence="2">54008</strain>
    </source>
</reference>
<gene>
    <name evidence="2" type="ORF">FOPG_05714</name>
</gene>
<accession>X0IAV5</accession>
<evidence type="ECO:0000313" key="2">
    <source>
        <dbReference type="EMBL" id="EXL81050.1"/>
    </source>
</evidence>
<sequence length="170" mass="18542">MAPPRRDASGRFTPGESAFAYHTGNVKLLNNKITTELRQETKPILTTMRDIKGLTASVTKIKAEQAPQPSNQFGSAVRAIHDFGGSGGTSELFNNSPTPIDLTNFPSARKRRATETTEPDSDEDLLAQFDEPADQAQDVLPVIPRRWPCHTSSKTPSPSAMAARLSFLSF</sequence>
<protein>
    <submittedName>
        <fullName evidence="2">Uncharacterized protein</fullName>
    </submittedName>
</protein>
<reference evidence="2" key="1">
    <citation type="submission" date="2011-11" db="EMBL/GenBank/DDBJ databases">
        <title>The Genome Sequence of Fusarium oxysporum PHW808.</title>
        <authorList>
            <consortium name="The Broad Institute Genome Sequencing Platform"/>
            <person name="Ma L.-J."/>
            <person name="Gale L.R."/>
            <person name="Schwartz D.C."/>
            <person name="Zhou S."/>
            <person name="Corby-Kistler H."/>
            <person name="Young S.K."/>
            <person name="Zeng Q."/>
            <person name="Gargeya S."/>
            <person name="Fitzgerald M."/>
            <person name="Haas B."/>
            <person name="Abouelleil A."/>
            <person name="Alvarado L."/>
            <person name="Arachchi H.M."/>
            <person name="Berlin A."/>
            <person name="Brown A."/>
            <person name="Chapman S.B."/>
            <person name="Chen Z."/>
            <person name="Dunbar C."/>
            <person name="Freedman E."/>
            <person name="Gearin G."/>
            <person name="Goldberg J."/>
            <person name="Griggs A."/>
            <person name="Gujja S."/>
            <person name="Heiman D."/>
            <person name="Howarth C."/>
            <person name="Larson L."/>
            <person name="Lui A."/>
            <person name="MacDonald P.J.P."/>
            <person name="Montmayeur A."/>
            <person name="Murphy C."/>
            <person name="Neiman D."/>
            <person name="Pearson M."/>
            <person name="Priest M."/>
            <person name="Roberts A."/>
            <person name="Saif S."/>
            <person name="Shea T."/>
            <person name="Shenoy N."/>
            <person name="Sisk P."/>
            <person name="Stolte C."/>
            <person name="Sykes S."/>
            <person name="Wortman J."/>
            <person name="Nusbaum C."/>
            <person name="Birren B."/>
        </authorList>
    </citation>
    <scope>NUCLEOTIDE SEQUENCE [LARGE SCALE GENOMIC DNA]</scope>
    <source>
        <strain evidence="2">54008</strain>
    </source>
</reference>
<dbReference type="EMBL" id="JH658826">
    <property type="protein sequence ID" value="EXL81050.1"/>
    <property type="molecule type" value="Genomic_DNA"/>
</dbReference>
<dbReference type="AlphaFoldDB" id="X0IAV5"/>
<dbReference type="HOGENOM" id="CLU_1570734_0_0_1"/>
<feature type="compositionally biased region" description="Polar residues" evidence="1">
    <location>
        <begin position="89"/>
        <end position="98"/>
    </location>
</feature>
<proteinExistence type="predicted"/>
<dbReference type="OrthoDB" id="5103968at2759"/>